<organism evidence="1 2">
    <name type="scientific">Umezawaea tangerina</name>
    <dbReference type="NCBI Taxonomy" id="84725"/>
    <lineage>
        <taxon>Bacteria</taxon>
        <taxon>Bacillati</taxon>
        <taxon>Actinomycetota</taxon>
        <taxon>Actinomycetes</taxon>
        <taxon>Pseudonocardiales</taxon>
        <taxon>Pseudonocardiaceae</taxon>
        <taxon>Umezawaea</taxon>
    </lineage>
</organism>
<proteinExistence type="predicted"/>
<dbReference type="OrthoDB" id="4641698at2"/>
<comment type="caution">
    <text evidence="1">The sequence shown here is derived from an EMBL/GenBank/DDBJ whole genome shotgun (WGS) entry which is preliminary data.</text>
</comment>
<dbReference type="RefSeq" id="WP_106187628.1">
    <property type="nucleotide sequence ID" value="NZ_PVTF01000004.1"/>
</dbReference>
<gene>
    <name evidence="1" type="ORF">CLV43_10418</name>
</gene>
<evidence type="ECO:0000313" key="1">
    <source>
        <dbReference type="EMBL" id="PRY42188.1"/>
    </source>
</evidence>
<keyword evidence="2" id="KW-1185">Reference proteome</keyword>
<reference evidence="1 2" key="1">
    <citation type="submission" date="2018-03" db="EMBL/GenBank/DDBJ databases">
        <title>Genomic Encyclopedia of Archaeal and Bacterial Type Strains, Phase II (KMG-II): from individual species to whole genera.</title>
        <authorList>
            <person name="Goeker M."/>
        </authorList>
    </citation>
    <scope>NUCLEOTIDE SEQUENCE [LARGE SCALE GENOMIC DNA]</scope>
    <source>
        <strain evidence="1 2">DSM 44720</strain>
    </source>
</reference>
<protein>
    <submittedName>
        <fullName evidence="1">Uncharacterized protein</fullName>
    </submittedName>
</protein>
<dbReference type="Proteomes" id="UP000239494">
    <property type="component" value="Unassembled WGS sequence"/>
</dbReference>
<evidence type="ECO:0000313" key="2">
    <source>
        <dbReference type="Proteomes" id="UP000239494"/>
    </source>
</evidence>
<sequence>MGRWRATESDRVTVDGSAYPPRSAELAVVGGRAVVSAGTEVVSAGTVSAGTGAESGWRHECGARPRAAYASADRLLVLTDSLDYHAWGHLGPALLLDLETGERVAELRGERAAAVSGGRFLLGLEGYGTFSTWLHDRDGALLTTWHSYGHYVVDPDGVRVVECDRRRPTRSAVVRLLPDGSVERGHALHDGQVAAPVVLPDGTVVVVDGGTLLAVGPDLRGEVLVEVLDVGGESWRFTTTLDWDAGEGALLVTVVERTRDVPVVHKTHRVLYALRPVGPAV</sequence>
<accession>A0A2T0T977</accession>
<dbReference type="EMBL" id="PVTF01000004">
    <property type="protein sequence ID" value="PRY42188.1"/>
    <property type="molecule type" value="Genomic_DNA"/>
</dbReference>
<name>A0A2T0T977_9PSEU</name>
<dbReference type="AlphaFoldDB" id="A0A2T0T977"/>
<dbReference type="SUPFAM" id="SSF50998">
    <property type="entry name" value="Quinoprotein alcohol dehydrogenase-like"/>
    <property type="match status" value="1"/>
</dbReference>
<dbReference type="InterPro" id="IPR011047">
    <property type="entry name" value="Quinoprotein_ADH-like_sf"/>
</dbReference>